<name>A0ACB7XPG4_9ERIC</name>
<evidence type="ECO:0000313" key="2">
    <source>
        <dbReference type="Proteomes" id="UP000828048"/>
    </source>
</evidence>
<dbReference type="Proteomes" id="UP000828048">
    <property type="component" value="Chromosome 1"/>
</dbReference>
<evidence type="ECO:0000313" key="1">
    <source>
        <dbReference type="EMBL" id="KAH7842697.1"/>
    </source>
</evidence>
<organism evidence="1 2">
    <name type="scientific">Vaccinium darrowii</name>
    <dbReference type="NCBI Taxonomy" id="229202"/>
    <lineage>
        <taxon>Eukaryota</taxon>
        <taxon>Viridiplantae</taxon>
        <taxon>Streptophyta</taxon>
        <taxon>Embryophyta</taxon>
        <taxon>Tracheophyta</taxon>
        <taxon>Spermatophyta</taxon>
        <taxon>Magnoliopsida</taxon>
        <taxon>eudicotyledons</taxon>
        <taxon>Gunneridae</taxon>
        <taxon>Pentapetalae</taxon>
        <taxon>asterids</taxon>
        <taxon>Ericales</taxon>
        <taxon>Ericaceae</taxon>
        <taxon>Vaccinioideae</taxon>
        <taxon>Vaccinieae</taxon>
        <taxon>Vaccinium</taxon>
    </lineage>
</organism>
<accession>A0ACB7XPG4</accession>
<sequence>MPSRSAKKTVAGPGRKRGARATPGGPEVRQNQPEITEQSVAVQEIKEEVKVEEVDFVEEKVPEPKPEAAAPKLETKLDAKGIVSSENSHMADNIFNNCVLEQTNSTLTVDENMEILRRKLEELSCQETDINSALNNAKLVEGKNPKTEVEDWKTNVELKKSEVLLFFDEFDKRGKKLIEEVEDLVQQGRFPEGIMIDACETKGVDLSPTIQRKLEEVWRCLMSDLVSRIGICGKGGVGRKNLANHIYNWILECRDPFENVYRVSVRRDCSIQQLQNDIAEAAGIDISDKRDEKRRATLLSKKLRQRKNTLFILDGMQDHFPLKKIGIPVGENGCKLIVTSPSQDVCHRMGCQSIIEVDPLPKEEALSCVDDVCEWRNLLGNLVQQGILPEGIMNDPCETRVNLLPITRLDKTSQTKLKEVWACLMENEVSSIGIYGKEGVGKRNITSHIHNKILEQKKPFDNVISVSVPDGGLVWLCNWQLQFEIAKAAGLDIADESNEKGRATQLWKGLMKRKNTVFIVNDMPYESISVHVKVPLSKIGIPVGVNGCKLIVTSKSRDVCHWMGCQRIIEVELPKEEAWTLFMEELGHNEELEPDIKEIAESIVDECDGLPSAIIARARAMDNLIQHGRFREGIMIDACEAKVNLLPTTRLGKTSQTKLEEVWACLMKNEVSSIGIYGKVGVGKRNITEHIHNRILEHKKPFDNVISVTVGSRISFCIQQLQFEIAKAAEIDITVKIDENILAAILLKGLMKRKNIVVILNDMPREFFYRKETPFPLRKIGIPIGVNGCKLIVTSKSQDVCHWMGCQPIIEVERLPKEEAWTLFMEELGHNEELESDIKEIAESIVDECGGLPSAIIARARAMDNLIQHGRFRGGIMIDACEAKVNLLPTTRLGKTSQTKLEEIWACLMKNEVSSIGIYGKVGVDKRNIIEHIHNRILEHKKPFNNVISVTVGSGIRFCIRELQFEIAKAAGLDISVKIDEKIGEKILAALLSKGLMKRKNIVIILNDMPWKFFYLEEKPFPLRKIGIPTGVNGCKLIVTSESRDVCYWMGCQPIIEVEPLPKEEAWTLFMEELGHNEELEPDIKEIAESIVDECDGLPHEVIRQARSMRGVVDINEWRNSLKLARWSSHSSKCELPGLSLDLNLSRVMDLSRDWDLEVPISDLMNLNLADLALNFWETLPI</sequence>
<keyword evidence="2" id="KW-1185">Reference proteome</keyword>
<comment type="caution">
    <text evidence="1">The sequence shown here is derived from an EMBL/GenBank/DDBJ whole genome shotgun (WGS) entry which is preliminary data.</text>
</comment>
<dbReference type="EMBL" id="CM037151">
    <property type="protein sequence ID" value="KAH7842697.1"/>
    <property type="molecule type" value="Genomic_DNA"/>
</dbReference>
<gene>
    <name evidence="1" type="ORF">Vadar_008183</name>
</gene>
<proteinExistence type="predicted"/>
<protein>
    <submittedName>
        <fullName evidence="1">Uncharacterized protein</fullName>
    </submittedName>
</protein>
<reference evidence="1 2" key="1">
    <citation type="journal article" date="2021" name="Hortic Res">
        <title>High-quality reference genome and annotation aids understanding of berry development for evergreen blueberry (Vaccinium darrowii).</title>
        <authorList>
            <person name="Yu J."/>
            <person name="Hulse-Kemp A.M."/>
            <person name="Babiker E."/>
            <person name="Staton M."/>
        </authorList>
    </citation>
    <scope>NUCLEOTIDE SEQUENCE [LARGE SCALE GENOMIC DNA]</scope>
    <source>
        <strain evidence="2">cv. NJ 8807/NJ 8810</strain>
        <tissue evidence="1">Young leaf</tissue>
    </source>
</reference>